<name>A0A934R816_9BACT</name>
<dbReference type="HAMAP" id="MF_01357">
    <property type="entry name" value="NDH1_NuoC"/>
    <property type="match status" value="1"/>
</dbReference>
<evidence type="ECO:0000256" key="4">
    <source>
        <dbReference type="RuleBase" id="RU003456"/>
    </source>
</evidence>
<keyword evidence="3 5" id="KW-0874">Quinone</keyword>
<dbReference type="Proteomes" id="UP000658278">
    <property type="component" value="Unassembled WGS sequence"/>
</dbReference>
<dbReference type="InterPro" id="IPR010218">
    <property type="entry name" value="NADH_DH_suC"/>
</dbReference>
<dbReference type="RefSeq" id="WP_200278415.1">
    <property type="nucleotide sequence ID" value="NZ_JAENII010000005.1"/>
</dbReference>
<feature type="compositionally biased region" description="Basic and acidic residues" evidence="6">
    <location>
        <begin position="178"/>
        <end position="189"/>
    </location>
</feature>
<comment type="catalytic activity">
    <reaction evidence="3 5">
        <text>a quinone + NADH + 5 H(+)(in) = a quinol + NAD(+) + 4 H(+)(out)</text>
        <dbReference type="Rhea" id="RHEA:57888"/>
        <dbReference type="ChEBI" id="CHEBI:15378"/>
        <dbReference type="ChEBI" id="CHEBI:24646"/>
        <dbReference type="ChEBI" id="CHEBI:57540"/>
        <dbReference type="ChEBI" id="CHEBI:57945"/>
        <dbReference type="ChEBI" id="CHEBI:132124"/>
    </reaction>
</comment>
<comment type="function">
    <text evidence="3">NDH-1 shuttles electrons from NADH, via FMN and iron-sulfur (Fe-S) centers, to quinones in the respiratory chain. The immediate electron acceptor for the enzyme in this species is believed to be ubiquinone. Couples the redox reaction to proton translocation (for every two electrons transferred, four hydrogen ions are translocated across the cytoplasmic membrane), and thus conserves the redox energy in a proton gradient.</text>
</comment>
<dbReference type="GO" id="GO:0050136">
    <property type="term" value="F:NADH dehydrogenase (quinone) (non-electrogenic) activity"/>
    <property type="evidence" value="ECO:0007669"/>
    <property type="project" value="UniProtKB-UniRule"/>
</dbReference>
<evidence type="ECO:0000256" key="1">
    <source>
        <dbReference type="ARBA" id="ARBA00007569"/>
    </source>
</evidence>
<keyword evidence="3" id="KW-1003">Cell membrane</keyword>
<evidence type="ECO:0000256" key="3">
    <source>
        <dbReference type="HAMAP-Rule" id="MF_01357"/>
    </source>
</evidence>
<dbReference type="EC" id="7.1.1.-" evidence="3"/>
<gene>
    <name evidence="3" type="primary">nuoC</name>
    <name evidence="8" type="ORF">JIN81_08030</name>
</gene>
<proteinExistence type="inferred from homology"/>
<dbReference type="Pfam" id="PF00329">
    <property type="entry name" value="Complex1_30kDa"/>
    <property type="match status" value="1"/>
</dbReference>
<evidence type="ECO:0000256" key="6">
    <source>
        <dbReference type="SAM" id="MobiDB-lite"/>
    </source>
</evidence>
<reference evidence="8" key="1">
    <citation type="submission" date="2021-01" db="EMBL/GenBank/DDBJ databases">
        <title>Modified the classification status of verrucomicrobia.</title>
        <authorList>
            <person name="Feng X."/>
        </authorList>
    </citation>
    <scope>NUCLEOTIDE SEQUENCE</scope>
    <source>
        <strain evidence="8">KCTC 22201</strain>
    </source>
</reference>
<dbReference type="NCBIfam" id="TIGR01961">
    <property type="entry name" value="NuoC_fam"/>
    <property type="match status" value="1"/>
</dbReference>
<dbReference type="PANTHER" id="PTHR10884">
    <property type="entry name" value="NADH DEHYDROGENASE UBIQUINONE IRON-SULFUR PROTEIN 3"/>
    <property type="match status" value="1"/>
</dbReference>
<feature type="domain" description="NADH:ubiquinone oxidoreductase 30kDa subunit" evidence="7">
    <location>
        <begin position="31"/>
        <end position="149"/>
    </location>
</feature>
<keyword evidence="2 3" id="KW-0813">Transport</keyword>
<dbReference type="GO" id="GO:0005886">
    <property type="term" value="C:plasma membrane"/>
    <property type="evidence" value="ECO:0007669"/>
    <property type="project" value="UniProtKB-SubCell"/>
</dbReference>
<keyword evidence="9" id="KW-1185">Reference proteome</keyword>
<dbReference type="InterPro" id="IPR001268">
    <property type="entry name" value="NADH_UbQ_OxRdtase_30kDa_su"/>
</dbReference>
<dbReference type="InterPro" id="IPR020396">
    <property type="entry name" value="NADH_UbQ_OxRdtase_CS"/>
</dbReference>
<dbReference type="InterPro" id="IPR037232">
    <property type="entry name" value="NADH_quin_OxRdtase_su_C/D-like"/>
</dbReference>
<evidence type="ECO:0000313" key="9">
    <source>
        <dbReference type="Proteomes" id="UP000658278"/>
    </source>
</evidence>
<comment type="caution">
    <text evidence="8">The sequence shown here is derived from an EMBL/GenBank/DDBJ whole genome shotgun (WGS) entry which is preliminary data.</text>
</comment>
<comment type="subunit">
    <text evidence="3">NDH-1 is composed of 14 different subunits. Subunits NuoB, C, D, E, F, and G constitute the peripheral sector of the complex.</text>
</comment>
<dbReference type="PROSITE" id="PS00542">
    <property type="entry name" value="COMPLEX1_30K"/>
    <property type="match status" value="1"/>
</dbReference>
<sequence length="189" mass="21300">MSAVNDIEAIQAKWADAVVGTKEFRGEHTVSVKLDSLLEILTHARKELGYDFLLDISSLDHFGQDPRFEMVYELATADDSKHLRVKAKVGEEEEVPSATGLWSAADWHEREVYDMMGIRFSGHPNMKRILMWEGYPFYPLRKDFPLAGRPSEMPDVAFTGVAPLEGGPFVTSPGEGDPVTREPRSREFE</sequence>
<evidence type="ECO:0000256" key="2">
    <source>
        <dbReference type="ARBA" id="ARBA00022448"/>
    </source>
</evidence>
<comment type="subcellular location">
    <subcellularLocation>
        <location evidence="3">Cell membrane</location>
        <topology evidence="3">Peripheral membrane protein</topology>
        <orientation evidence="3">Cytoplasmic side</orientation>
    </subcellularLocation>
</comment>
<keyword evidence="3" id="KW-0830">Ubiquinone</keyword>
<keyword evidence="3 4" id="KW-0520">NAD</keyword>
<feature type="region of interest" description="Disordered" evidence="6">
    <location>
        <begin position="164"/>
        <end position="189"/>
    </location>
</feature>
<dbReference type="AlphaFoldDB" id="A0A934R816"/>
<dbReference type="GO" id="GO:0008137">
    <property type="term" value="F:NADH dehydrogenase (ubiquinone) activity"/>
    <property type="evidence" value="ECO:0007669"/>
    <property type="project" value="InterPro"/>
</dbReference>
<organism evidence="8 9">
    <name type="scientific">Haloferula rosea</name>
    <dbReference type="NCBI Taxonomy" id="490093"/>
    <lineage>
        <taxon>Bacteria</taxon>
        <taxon>Pseudomonadati</taxon>
        <taxon>Verrucomicrobiota</taxon>
        <taxon>Verrucomicrobiia</taxon>
        <taxon>Verrucomicrobiales</taxon>
        <taxon>Verrucomicrobiaceae</taxon>
        <taxon>Haloferula</taxon>
    </lineage>
</organism>
<evidence type="ECO:0000259" key="7">
    <source>
        <dbReference type="Pfam" id="PF00329"/>
    </source>
</evidence>
<comment type="similarity">
    <text evidence="1 3 4">Belongs to the complex I 30 kDa subunit family.</text>
</comment>
<protein>
    <recommendedName>
        <fullName evidence="3">NADH-quinone oxidoreductase subunit C</fullName>
        <ecNumber evidence="3">7.1.1.-</ecNumber>
    </recommendedName>
    <alternativeName>
        <fullName evidence="3">NADH dehydrogenase I subunit C</fullName>
    </alternativeName>
    <alternativeName>
        <fullName evidence="3">NDH-1 subunit C</fullName>
    </alternativeName>
</protein>
<keyword evidence="3" id="KW-0472">Membrane</keyword>
<dbReference type="EMBL" id="JAENII010000005">
    <property type="protein sequence ID" value="MBK1826964.1"/>
    <property type="molecule type" value="Genomic_DNA"/>
</dbReference>
<dbReference type="SUPFAM" id="SSF143243">
    <property type="entry name" value="Nqo5-like"/>
    <property type="match status" value="1"/>
</dbReference>
<keyword evidence="3 4" id="KW-1278">Translocase</keyword>
<accession>A0A934R816</accession>
<evidence type="ECO:0000256" key="5">
    <source>
        <dbReference type="RuleBase" id="RU003582"/>
    </source>
</evidence>
<dbReference type="GO" id="GO:0048038">
    <property type="term" value="F:quinone binding"/>
    <property type="evidence" value="ECO:0007669"/>
    <property type="project" value="UniProtKB-KW"/>
</dbReference>
<dbReference type="Gene3D" id="3.30.460.80">
    <property type="entry name" value="NADH:ubiquinone oxidoreductase, 30kDa subunit"/>
    <property type="match status" value="1"/>
</dbReference>
<evidence type="ECO:0000313" key="8">
    <source>
        <dbReference type="EMBL" id="MBK1826964.1"/>
    </source>
</evidence>
<dbReference type="PANTHER" id="PTHR10884:SF14">
    <property type="entry name" value="NADH DEHYDROGENASE [UBIQUINONE] IRON-SULFUR PROTEIN 3, MITOCHONDRIAL"/>
    <property type="match status" value="1"/>
</dbReference>